<dbReference type="CDD" id="cd16449">
    <property type="entry name" value="RING-HC"/>
    <property type="match status" value="1"/>
</dbReference>
<dbReference type="Gene3D" id="3.50.30.80">
    <property type="entry name" value="IlvD/EDD C-terminal domain-like"/>
    <property type="match status" value="1"/>
</dbReference>
<dbReference type="AlphaFoldDB" id="A0A2S6BQW0"/>
<evidence type="ECO:0000256" key="1">
    <source>
        <dbReference type="ARBA" id="ARBA00001946"/>
    </source>
</evidence>
<evidence type="ECO:0000256" key="14">
    <source>
        <dbReference type="ARBA" id="ARBA00029490"/>
    </source>
</evidence>
<dbReference type="PROSITE" id="PS00886">
    <property type="entry name" value="ILVD_EDD_1"/>
    <property type="match status" value="1"/>
</dbReference>
<dbReference type="GO" id="GO:0009097">
    <property type="term" value="P:isoleucine biosynthetic process"/>
    <property type="evidence" value="ECO:0007669"/>
    <property type="project" value="UniProtKB-UniPathway"/>
</dbReference>
<evidence type="ECO:0000313" key="20">
    <source>
        <dbReference type="EMBL" id="PPJ49863.1"/>
    </source>
</evidence>
<evidence type="ECO:0000256" key="9">
    <source>
        <dbReference type="ARBA" id="ARBA00023239"/>
    </source>
</evidence>
<evidence type="ECO:0000256" key="4">
    <source>
        <dbReference type="ARBA" id="ARBA00022714"/>
    </source>
</evidence>
<dbReference type="InterPro" id="IPR056740">
    <property type="entry name" value="ILV_EDD_C"/>
</dbReference>
<comment type="similarity">
    <text evidence="2">Belongs to the IlvD/Edd family.</text>
</comment>
<dbReference type="UniPathway" id="UPA00047">
    <property type="reaction ID" value="UER00057"/>
</dbReference>
<evidence type="ECO:0000313" key="21">
    <source>
        <dbReference type="Proteomes" id="UP000237631"/>
    </source>
</evidence>
<keyword evidence="21" id="KW-1185">Reference proteome</keyword>
<evidence type="ECO:0000256" key="10">
    <source>
        <dbReference type="ARBA" id="ARBA00023304"/>
    </source>
</evidence>
<dbReference type="PANTHER" id="PTHR21000">
    <property type="entry name" value="DIHYDROXY-ACID DEHYDRATASE DAD"/>
    <property type="match status" value="1"/>
</dbReference>
<dbReference type="EC" id="4.2.1.9" evidence="14"/>
<evidence type="ECO:0000256" key="3">
    <source>
        <dbReference type="ARBA" id="ARBA00022605"/>
    </source>
</evidence>
<comment type="cofactor">
    <cofactor evidence="1">
        <name>Mg(2+)</name>
        <dbReference type="ChEBI" id="CHEBI:18420"/>
    </cofactor>
</comment>
<dbReference type="GO" id="GO:0051537">
    <property type="term" value="F:2 iron, 2 sulfur cluster binding"/>
    <property type="evidence" value="ECO:0007669"/>
    <property type="project" value="UniProtKB-KW"/>
</dbReference>
<dbReference type="InterPro" id="IPR042096">
    <property type="entry name" value="Dihydro-acid_dehy_C"/>
</dbReference>
<dbReference type="NCBIfam" id="NF002068">
    <property type="entry name" value="PRK00911.1"/>
    <property type="match status" value="1"/>
</dbReference>
<comment type="cofactor">
    <cofactor evidence="15">
        <name>[2Fe-2S] cluster</name>
        <dbReference type="ChEBI" id="CHEBI:190135"/>
    </cofactor>
</comment>
<dbReference type="NCBIfam" id="TIGR00110">
    <property type="entry name" value="ilvD"/>
    <property type="match status" value="1"/>
</dbReference>
<dbReference type="InterPro" id="IPR050165">
    <property type="entry name" value="DHAD_IlvD/Edd"/>
</dbReference>
<evidence type="ECO:0000256" key="11">
    <source>
        <dbReference type="ARBA" id="ARBA00029304"/>
    </source>
</evidence>
<dbReference type="Pfam" id="PF00920">
    <property type="entry name" value="ILVD_EDD_N"/>
    <property type="match status" value="1"/>
</dbReference>
<evidence type="ECO:0000256" key="17">
    <source>
        <dbReference type="SAM" id="MobiDB-lite"/>
    </source>
</evidence>
<dbReference type="GO" id="GO:0004160">
    <property type="term" value="F:dihydroxy-acid dehydratase activity"/>
    <property type="evidence" value="ECO:0007669"/>
    <property type="project" value="UniProtKB-EC"/>
</dbReference>
<comment type="pathway">
    <text evidence="12">Amino-acid biosynthesis; L-valine biosynthesis; L-valine from pyruvate: step 3/4.</text>
</comment>
<dbReference type="InterPro" id="IPR037237">
    <property type="entry name" value="IlvD/EDD_N"/>
</dbReference>
<keyword evidence="9" id="KW-0456">Lyase</keyword>
<evidence type="ECO:0000256" key="2">
    <source>
        <dbReference type="ARBA" id="ARBA00006486"/>
    </source>
</evidence>
<evidence type="ECO:0000256" key="7">
    <source>
        <dbReference type="ARBA" id="ARBA00023004"/>
    </source>
</evidence>
<organism evidence="20 21">
    <name type="scientific">Cercospora berteroae</name>
    <dbReference type="NCBI Taxonomy" id="357750"/>
    <lineage>
        <taxon>Eukaryota</taxon>
        <taxon>Fungi</taxon>
        <taxon>Dikarya</taxon>
        <taxon>Ascomycota</taxon>
        <taxon>Pezizomycotina</taxon>
        <taxon>Dothideomycetes</taxon>
        <taxon>Dothideomycetidae</taxon>
        <taxon>Mycosphaerellales</taxon>
        <taxon>Mycosphaerellaceae</taxon>
        <taxon>Cercospora</taxon>
    </lineage>
</organism>
<evidence type="ECO:0000256" key="12">
    <source>
        <dbReference type="ARBA" id="ARBA00029436"/>
    </source>
</evidence>
<proteinExistence type="inferred from homology"/>
<reference evidence="21" key="1">
    <citation type="journal article" date="2017" name="bioRxiv">
        <title>Conservation of a gene cluster reveals novel cercosporin biosynthetic mechanisms and extends production to the genus Colletotrichum.</title>
        <authorList>
            <person name="de Jonge R."/>
            <person name="Ebert M.K."/>
            <person name="Huitt-Roehl C.R."/>
            <person name="Pal P."/>
            <person name="Suttle J.C."/>
            <person name="Spanner R.E."/>
            <person name="Neubauer J.D."/>
            <person name="Jurick W.M.II."/>
            <person name="Stott K.A."/>
            <person name="Secor G.A."/>
            <person name="Thomma B.P.H.J."/>
            <person name="Van de Peer Y."/>
            <person name="Townsend C.A."/>
            <person name="Bolton M.D."/>
        </authorList>
    </citation>
    <scope>NUCLEOTIDE SEQUENCE [LARGE SCALE GENOMIC DNA]</scope>
    <source>
        <strain evidence="21">CBS538.71</strain>
    </source>
</reference>
<feature type="domain" description="Dihydroxy-acid/6-phosphogluconate dehydratase N-terminal" evidence="18">
    <location>
        <begin position="67"/>
        <end position="394"/>
    </location>
</feature>
<evidence type="ECO:0000256" key="15">
    <source>
        <dbReference type="ARBA" id="ARBA00034078"/>
    </source>
</evidence>
<accession>A0A2S6BQW0</accession>
<feature type="region of interest" description="Disordered" evidence="17">
    <location>
        <begin position="1"/>
        <end position="27"/>
    </location>
</feature>
<comment type="pathway">
    <text evidence="13">Amino-acid biosynthesis; L-isoleucine biosynthesis; L-isoleucine from 2-oxobutanoate: step 3/4.</text>
</comment>
<dbReference type="InterPro" id="IPR004404">
    <property type="entry name" value="DihydroxyA_deHydtase"/>
</dbReference>
<dbReference type="UniPathway" id="UPA00049">
    <property type="reaction ID" value="UER00061"/>
</dbReference>
<comment type="catalytic activity">
    <reaction evidence="16">
        <text>(2R,3R)-2,3-dihydroxy-3-methylpentanoate = (S)-3-methyl-2-oxopentanoate + H2O</text>
        <dbReference type="Rhea" id="RHEA:27694"/>
        <dbReference type="ChEBI" id="CHEBI:15377"/>
        <dbReference type="ChEBI" id="CHEBI:35146"/>
        <dbReference type="ChEBI" id="CHEBI:49258"/>
        <dbReference type="EC" id="4.2.1.9"/>
    </reaction>
    <physiologicalReaction direction="left-to-right" evidence="16">
        <dbReference type="Rhea" id="RHEA:27695"/>
    </physiologicalReaction>
</comment>
<evidence type="ECO:0000259" key="19">
    <source>
        <dbReference type="Pfam" id="PF24877"/>
    </source>
</evidence>
<evidence type="ECO:0000256" key="16">
    <source>
        <dbReference type="ARBA" id="ARBA00052865"/>
    </source>
</evidence>
<protein>
    <recommendedName>
        <fullName evidence="14">dihydroxy-acid dehydratase</fullName>
        <ecNumber evidence="14">4.2.1.9</ecNumber>
    </recommendedName>
</protein>
<dbReference type="SUPFAM" id="SSF52016">
    <property type="entry name" value="LeuD/IlvD-like"/>
    <property type="match status" value="1"/>
</dbReference>
<dbReference type="PROSITE" id="PS00887">
    <property type="entry name" value="ILVD_EDD_2"/>
    <property type="match status" value="1"/>
</dbReference>
<dbReference type="GO" id="GO:0005739">
    <property type="term" value="C:mitochondrion"/>
    <property type="evidence" value="ECO:0007669"/>
    <property type="project" value="TreeGrafter"/>
</dbReference>
<dbReference type="InterPro" id="IPR000581">
    <property type="entry name" value="ILV_EDD_N"/>
</dbReference>
<dbReference type="InterPro" id="IPR020558">
    <property type="entry name" value="DiOHA_6PGluconate_deHydtase_CS"/>
</dbReference>
<comment type="catalytic activity">
    <reaction evidence="11">
        <text>(2R)-2,3-dihydroxy-3-methylbutanoate = 3-methyl-2-oxobutanoate + H2O</text>
        <dbReference type="Rhea" id="RHEA:24809"/>
        <dbReference type="ChEBI" id="CHEBI:11851"/>
        <dbReference type="ChEBI" id="CHEBI:15377"/>
        <dbReference type="ChEBI" id="CHEBI:49072"/>
        <dbReference type="EC" id="4.2.1.9"/>
    </reaction>
    <physiologicalReaction direction="left-to-right" evidence="11">
        <dbReference type="Rhea" id="RHEA:24810"/>
    </physiologicalReaction>
</comment>
<keyword evidence="3" id="KW-0028">Amino-acid biosynthesis</keyword>
<dbReference type="PANTHER" id="PTHR21000:SF13">
    <property type="entry name" value="DIHYDROXY-ACID DEHYDRATASE"/>
    <property type="match status" value="1"/>
</dbReference>
<gene>
    <name evidence="20" type="ORF">CBER1_04999</name>
</gene>
<keyword evidence="7" id="KW-0408">Iron</keyword>
<dbReference type="OrthoDB" id="3851628at2759"/>
<evidence type="ECO:0000256" key="6">
    <source>
        <dbReference type="ARBA" id="ARBA00022842"/>
    </source>
</evidence>
<dbReference type="SUPFAM" id="SSF143975">
    <property type="entry name" value="IlvD/EDD N-terminal domain-like"/>
    <property type="match status" value="1"/>
</dbReference>
<dbReference type="EMBL" id="PNEN01001797">
    <property type="protein sequence ID" value="PPJ49863.1"/>
    <property type="molecule type" value="Genomic_DNA"/>
</dbReference>
<keyword evidence="10" id="KW-0100">Branched-chain amino acid biosynthesis</keyword>
<dbReference type="GO" id="GO:0046872">
    <property type="term" value="F:metal ion binding"/>
    <property type="evidence" value="ECO:0007669"/>
    <property type="project" value="UniProtKB-KW"/>
</dbReference>
<keyword evidence="4" id="KW-0001">2Fe-2S</keyword>
<evidence type="ECO:0000256" key="8">
    <source>
        <dbReference type="ARBA" id="ARBA00023014"/>
    </source>
</evidence>
<keyword evidence="5" id="KW-0479">Metal-binding</keyword>
<keyword evidence="6" id="KW-0460">Magnesium</keyword>
<dbReference type="STRING" id="357750.A0A2S6BQW0"/>
<dbReference type="Proteomes" id="UP000237631">
    <property type="component" value="Unassembled WGS sequence"/>
</dbReference>
<feature type="domain" description="Dihydroxy-acid/6-phosphogluconate dehydratase C-terminal" evidence="19">
    <location>
        <begin position="407"/>
        <end position="587"/>
    </location>
</feature>
<evidence type="ECO:0000256" key="13">
    <source>
        <dbReference type="ARBA" id="ARBA00029437"/>
    </source>
</evidence>
<dbReference type="GO" id="GO:0009099">
    <property type="term" value="P:L-valine biosynthetic process"/>
    <property type="evidence" value="ECO:0007669"/>
    <property type="project" value="UniProtKB-UniPathway"/>
</dbReference>
<evidence type="ECO:0000259" key="18">
    <source>
        <dbReference type="Pfam" id="PF00920"/>
    </source>
</evidence>
<evidence type="ECO:0000256" key="5">
    <source>
        <dbReference type="ARBA" id="ARBA00022723"/>
    </source>
</evidence>
<name>A0A2S6BQW0_9PEZI</name>
<comment type="caution">
    <text evidence="20">The sequence shown here is derived from an EMBL/GenBank/DDBJ whole genome shotgun (WGS) entry which is preliminary data.</text>
</comment>
<dbReference type="Pfam" id="PF24877">
    <property type="entry name" value="ILV_EDD_C"/>
    <property type="match status" value="1"/>
</dbReference>
<sequence>MEPENADRQLNQRQPEDPRYLNFKHSQPGSGLNKFSSTLTREHDFPAAQAMLYAAGVPNEKALKTYPQVGIASVWWEGNPCNTHLLDIGKEVKKAIEKQEMLGWQYNTIGVSDGITMGGEGMRFSLQSREIIADSVETVTCAQHHDACVAIPGCDKNMPGVVMGFARHNRPSIMIYGGSINPGYSKLQERPINIATVLEAHGAYIYDNLKNPKKPEQTKDDLLTDLERTSCPSQGACGGMFTANTMAMAIETIGLSLPGSSSTPATSPAKMRECAKVAEAIKICLEKDIKPRDCLTKKAFENAMTMMMALGGSTNGVLHLLAMAGTAELELTLDDFQRISDKVPFIADIAPSGKYLMVDLYEIGGIPSVQKLLIAAGLLDGSTITVTGKTLAENVESWPSLKQGQDLIRPIDKPIKATGHLEILRGNLAPNGAVAKITGKEGMKFVGKARVFNKEHELDDALNKGEIPRGENLVLVVRYEGPKGGPGMPEQLKASAAIMGAGLKNISLITDGRYSGASHGFIVGHISPEAAVGGPIAVVQDGDVITIDADNNRIDFDVSEEEITRRLGEWKPPKMPVTRGVLAKYASKPEFMDDYLWERVLDSIEDRPAQNLPLRLQHKISVWYPSPRLLQDGEEIDEPVGDVSHMHNPLDPLFEDVRVNQVAGHSDLDRYTFSTVYAAATQLTEPEFDAFIAAQEESEDTIKWLHAIQRYQGETHLDILPYKSKKDGRGVTRIRFACRCIIFNFEARAFQFNFELQELTFEAWERYLFTQANQTDHPWIEDIHELVTGSSRRAIAHRLMMRAEHYTLKEEGSFERAEAEEETKDAIEAKYSLKPRRWPNYEAILNKRQIDIDNIPADDRMCLVCRSDLEPETHPVSFCGDNRHNACQDCLLQLCRAMECVLCAKRLFPEGEEHDFLTVGWVQGAYQPDPAYAAWENVWRGCADLDSLALDLMEFPFKDERLDLHNCDLVVTVWLHFMDVELAYADPARKSVMNTREWALITQVFISLIFKKRDEEPQYGILYTSLVRELQSFLVRRACWKRGYAIYGQAECEYHLEDTDPEQLSANQKEGIQTYVHGIDKVIGRVVHRTLNFLRLRECSCQAAPPEGTPQDVLWDNRFHTHTPGGMVYYDPVLFERLFPQTTGFLRLDWRDEAYWNTFD</sequence>
<keyword evidence="8" id="KW-0411">Iron-sulfur</keyword>
<dbReference type="FunFam" id="3.50.30.80:FF:000001">
    <property type="entry name" value="Dihydroxy-acid dehydratase"/>
    <property type="match status" value="1"/>
</dbReference>